<evidence type="ECO:0000256" key="7">
    <source>
        <dbReference type="SAM" id="MobiDB-lite"/>
    </source>
</evidence>
<evidence type="ECO:0000256" key="4">
    <source>
        <dbReference type="ARBA" id="ARBA00022892"/>
    </source>
</evidence>
<proteinExistence type="inferred from homology"/>
<keyword evidence="4" id="KW-0813">Transport</keyword>
<evidence type="ECO:0000256" key="5">
    <source>
        <dbReference type="ARBA" id="ARBA00023134"/>
    </source>
</evidence>
<dbReference type="GO" id="GO:0005525">
    <property type="term" value="F:GTP binding"/>
    <property type="evidence" value="ECO:0007669"/>
    <property type="project" value="UniProtKB-KW"/>
</dbReference>
<keyword evidence="5 6" id="KW-0342">GTP-binding</keyword>
<dbReference type="SUPFAM" id="SSF52540">
    <property type="entry name" value="P-loop containing nucleoside triphosphate hydrolases"/>
    <property type="match status" value="1"/>
</dbReference>
<dbReference type="GO" id="GO:0003924">
    <property type="term" value="F:GTPase activity"/>
    <property type="evidence" value="ECO:0007669"/>
    <property type="project" value="InterPro"/>
</dbReference>
<comment type="similarity">
    <text evidence="1">Belongs to the small GTPase superfamily. Arf family.</text>
</comment>
<dbReference type="EMBL" id="BNCQ01000005">
    <property type="protein sequence ID" value="GIL98388.1"/>
    <property type="molecule type" value="Genomic_DNA"/>
</dbReference>
<reference evidence="8" key="1">
    <citation type="journal article" date="2021" name="Proc. Natl. Acad. Sci. U.S.A.">
        <title>Three genomes in the algal genus Volvox reveal the fate of a haploid sex-determining region after a transition to homothallism.</title>
        <authorList>
            <person name="Yamamoto K."/>
            <person name="Hamaji T."/>
            <person name="Kawai-Toyooka H."/>
            <person name="Matsuzaki R."/>
            <person name="Takahashi F."/>
            <person name="Nishimura Y."/>
            <person name="Kawachi M."/>
            <person name="Noguchi H."/>
            <person name="Minakuchi Y."/>
            <person name="Umen J.G."/>
            <person name="Toyoda A."/>
            <person name="Nozaki H."/>
        </authorList>
    </citation>
    <scope>NUCLEOTIDE SEQUENCE</scope>
    <source>
        <strain evidence="8">NIES-3785</strain>
    </source>
</reference>
<keyword evidence="3 6" id="KW-0547">Nucleotide-binding</keyword>
<dbReference type="Proteomes" id="UP000722791">
    <property type="component" value="Unassembled WGS sequence"/>
</dbReference>
<feature type="region of interest" description="Disordered" evidence="7">
    <location>
        <begin position="108"/>
        <end position="133"/>
    </location>
</feature>
<organism evidence="8 9">
    <name type="scientific">Volvox reticuliferus</name>
    <dbReference type="NCBI Taxonomy" id="1737510"/>
    <lineage>
        <taxon>Eukaryota</taxon>
        <taxon>Viridiplantae</taxon>
        <taxon>Chlorophyta</taxon>
        <taxon>core chlorophytes</taxon>
        <taxon>Chlorophyceae</taxon>
        <taxon>CS clade</taxon>
        <taxon>Chlamydomonadales</taxon>
        <taxon>Volvocaceae</taxon>
        <taxon>Volvox</taxon>
    </lineage>
</organism>
<dbReference type="PANTHER" id="PTHR11711">
    <property type="entry name" value="ADP RIBOSYLATION FACTOR-RELATED"/>
    <property type="match status" value="1"/>
</dbReference>
<accession>A0A8J4D9P7</accession>
<protein>
    <submittedName>
        <fullName evidence="8">Uncharacterized protein</fullName>
    </submittedName>
</protein>
<comment type="caution">
    <text evidence="8">The sequence shown here is derived from an EMBL/GenBank/DDBJ whole genome shotgun (WGS) entry which is preliminary data.</text>
</comment>
<evidence type="ECO:0000313" key="8">
    <source>
        <dbReference type="EMBL" id="GIL98388.1"/>
    </source>
</evidence>
<keyword evidence="2" id="KW-0519">Myristate</keyword>
<keyword evidence="4" id="KW-0931">ER-Golgi transport</keyword>
<dbReference type="GO" id="GO:0016192">
    <property type="term" value="P:vesicle-mediated transport"/>
    <property type="evidence" value="ECO:0007669"/>
    <property type="project" value="UniProtKB-KW"/>
</dbReference>
<name>A0A8J4D9P7_9CHLO</name>
<dbReference type="Gene3D" id="3.40.50.300">
    <property type="entry name" value="P-loop containing nucleotide triphosphate hydrolases"/>
    <property type="match status" value="1"/>
</dbReference>
<keyword evidence="2" id="KW-0449">Lipoprotein</keyword>
<gene>
    <name evidence="8" type="ORF">Vretimale_3762</name>
</gene>
<dbReference type="Pfam" id="PF00025">
    <property type="entry name" value="Arf"/>
    <property type="match status" value="1"/>
</dbReference>
<dbReference type="InterPro" id="IPR024156">
    <property type="entry name" value="Small_GTPase_ARF"/>
</dbReference>
<evidence type="ECO:0000256" key="6">
    <source>
        <dbReference type="PIRSR" id="PIRSR606689-1"/>
    </source>
</evidence>
<evidence type="ECO:0000256" key="1">
    <source>
        <dbReference type="ARBA" id="ARBA00010290"/>
    </source>
</evidence>
<evidence type="ECO:0000313" key="9">
    <source>
        <dbReference type="Proteomes" id="UP000722791"/>
    </source>
</evidence>
<feature type="binding site" evidence="6">
    <location>
        <begin position="27"/>
        <end position="30"/>
    </location>
    <ligand>
        <name>GTP</name>
        <dbReference type="ChEBI" id="CHEBI:37565"/>
    </ligand>
</feature>
<evidence type="ECO:0000256" key="2">
    <source>
        <dbReference type="ARBA" id="ARBA00022707"/>
    </source>
</evidence>
<dbReference type="InterPro" id="IPR027417">
    <property type="entry name" value="P-loop_NTPase"/>
</dbReference>
<evidence type="ECO:0000256" key="3">
    <source>
        <dbReference type="ARBA" id="ARBA00022741"/>
    </source>
</evidence>
<dbReference type="AlphaFoldDB" id="A0A8J4D9P7"/>
<sequence>MNEVRNEIQALVEAPELRDAFYLVIANKQDLPNAMPPREVSERLQLPQIMASRLWTCLPGELGNEQLMNAHFDWISSALRHAFDKAKQTQGPSGAHVVAAPSSFADAPTPATSTAAVGPSSDGLGSVSSSGSSRGLDVLERWLQVEDEPDDEFIRVDVATVWLIHRLASLVLLHDMIINDCLTSGTFSNAAEIGGL</sequence>
<dbReference type="InterPro" id="IPR006689">
    <property type="entry name" value="Small_GTPase_ARF/SAR"/>
</dbReference>